<dbReference type="Proteomes" id="UP000284057">
    <property type="component" value="Unassembled WGS sequence"/>
</dbReference>
<evidence type="ECO:0000313" key="4">
    <source>
        <dbReference type="EMBL" id="RIQ11418.1"/>
    </source>
</evidence>
<evidence type="ECO:0000259" key="3">
    <source>
        <dbReference type="Pfam" id="PF26571"/>
    </source>
</evidence>
<dbReference type="Pfam" id="PF01551">
    <property type="entry name" value="Peptidase_M23"/>
    <property type="match status" value="1"/>
</dbReference>
<feature type="domain" description="ARB-07466-like C-terminal" evidence="3">
    <location>
        <begin position="232"/>
        <end position="338"/>
    </location>
</feature>
<evidence type="ECO:0000259" key="2">
    <source>
        <dbReference type="Pfam" id="PF01551"/>
    </source>
</evidence>
<keyword evidence="5" id="KW-1185">Reference proteome</keyword>
<dbReference type="PANTHER" id="PTHR21666">
    <property type="entry name" value="PEPTIDASE-RELATED"/>
    <property type="match status" value="1"/>
</dbReference>
<evidence type="ECO:0000313" key="5">
    <source>
        <dbReference type="Proteomes" id="UP000284057"/>
    </source>
</evidence>
<dbReference type="SUPFAM" id="SSF51261">
    <property type="entry name" value="Duplicated hybrid motif"/>
    <property type="match status" value="1"/>
</dbReference>
<dbReference type="Pfam" id="PF26571">
    <property type="entry name" value="VldE"/>
    <property type="match status" value="1"/>
</dbReference>
<dbReference type="CDD" id="cd12797">
    <property type="entry name" value="M23_peptidase"/>
    <property type="match status" value="1"/>
</dbReference>
<gene>
    <name evidence="4" type="ORF">DY240_28730</name>
</gene>
<organism evidence="4 5">
    <name type="scientific">Jiangella rhizosphaerae</name>
    <dbReference type="NCBI Taxonomy" id="2293569"/>
    <lineage>
        <taxon>Bacteria</taxon>
        <taxon>Bacillati</taxon>
        <taxon>Actinomycetota</taxon>
        <taxon>Actinomycetes</taxon>
        <taxon>Jiangellales</taxon>
        <taxon>Jiangellaceae</taxon>
        <taxon>Jiangella</taxon>
    </lineage>
</organism>
<feature type="domain" description="M23ase beta-sheet core" evidence="2">
    <location>
        <begin position="389"/>
        <end position="487"/>
    </location>
</feature>
<dbReference type="GO" id="GO:0004222">
    <property type="term" value="F:metalloendopeptidase activity"/>
    <property type="evidence" value="ECO:0007669"/>
    <property type="project" value="TreeGrafter"/>
</dbReference>
<dbReference type="EMBL" id="QUAL01000423">
    <property type="protein sequence ID" value="RIQ11418.1"/>
    <property type="molecule type" value="Genomic_DNA"/>
</dbReference>
<dbReference type="AlphaFoldDB" id="A0A418KH52"/>
<protein>
    <submittedName>
        <fullName evidence="4">M23 family peptidase</fullName>
    </submittedName>
</protein>
<dbReference type="InterPro" id="IPR016047">
    <property type="entry name" value="M23ase_b-sheet_dom"/>
</dbReference>
<dbReference type="InterPro" id="IPR058593">
    <property type="entry name" value="ARB_07466-like_C"/>
</dbReference>
<evidence type="ECO:0000256" key="1">
    <source>
        <dbReference type="SAM" id="MobiDB-lite"/>
    </source>
</evidence>
<feature type="region of interest" description="Disordered" evidence="1">
    <location>
        <begin position="479"/>
        <end position="498"/>
    </location>
</feature>
<name>A0A418KH52_9ACTN</name>
<dbReference type="Gene3D" id="2.70.70.10">
    <property type="entry name" value="Glucose Permease (Domain IIA)"/>
    <property type="match status" value="1"/>
</dbReference>
<reference evidence="4 5" key="1">
    <citation type="submission" date="2018-09" db="EMBL/GenBank/DDBJ databases">
        <title>Isolation, diversity and antifungal activity of actinobacteria from wheat.</title>
        <authorList>
            <person name="Han C."/>
        </authorList>
    </citation>
    <scope>NUCLEOTIDE SEQUENCE [LARGE SCALE GENOMIC DNA]</scope>
    <source>
        <strain evidence="4 5">NEAU-YY265</strain>
    </source>
</reference>
<sequence length="498" mass="52051">MFVLAIVAAVVGAAAAVMTFMSLGSEGSEYSVCDSDGLLLQPQSGAAAAGSPAAAADGPPGTEYETLNGEQLQNAKTIIDVGLDAGVSEFGLVVAIATAMQESKLINVDYGDRDSLGLFQQRPSTGWGTPEQVQDPVFASRAFFGGPGSPHWLAPTNRAEPPGLLDIVGWESMTVAEAAQAVQRSAFPDAYAQWEQMARITVAGITGGDIDDIVLCGPGEAMTCPATNLDAEAGLTPDALRVLRCLAQEYAYPDIAGFAGVGDRPANPDSDHPAGRAVDVLFIQGGAMTLPKGNEIAQWVVDHAAALGVKYVIWYERIWSAERSDEGWRPYEHPSGADDDTSAHRDHIHVSVYGNSAGTGVGSWVNPVQGTYTITARFGSCGDLWQACHTGIDLASPAARPIVAASAGVVTTIADLGGTSYGRYITLTHPDGTETWYAHLEAYAPSLGVDDHVAAGQLLGYMGATGNVTGRHLHFEVRPDGGAPTDPAPWMADRGVEL</sequence>
<proteinExistence type="predicted"/>
<dbReference type="PANTHER" id="PTHR21666:SF270">
    <property type="entry name" value="MUREIN HYDROLASE ACTIVATOR ENVC"/>
    <property type="match status" value="1"/>
</dbReference>
<dbReference type="InterPro" id="IPR011055">
    <property type="entry name" value="Dup_hybrid_motif"/>
</dbReference>
<dbReference type="InterPro" id="IPR050570">
    <property type="entry name" value="Cell_wall_metabolism_enzyme"/>
</dbReference>
<comment type="caution">
    <text evidence="4">The sequence shown here is derived from an EMBL/GenBank/DDBJ whole genome shotgun (WGS) entry which is preliminary data.</text>
</comment>
<accession>A0A418KH52</accession>